<evidence type="ECO:0000313" key="4">
    <source>
        <dbReference type="Proteomes" id="UP000799536"/>
    </source>
</evidence>
<evidence type="ECO:0000313" key="3">
    <source>
        <dbReference type="EMBL" id="KAF2200764.1"/>
    </source>
</evidence>
<feature type="compositionally biased region" description="Basic and acidic residues" evidence="1">
    <location>
        <begin position="259"/>
        <end position="283"/>
    </location>
</feature>
<feature type="region of interest" description="Disordered" evidence="1">
    <location>
        <begin position="155"/>
        <end position="770"/>
    </location>
</feature>
<feature type="compositionally biased region" description="Basic and acidic residues" evidence="1">
    <location>
        <begin position="581"/>
        <end position="615"/>
    </location>
</feature>
<feature type="region of interest" description="Disordered" evidence="1">
    <location>
        <begin position="820"/>
        <end position="879"/>
    </location>
</feature>
<feature type="region of interest" description="Disordered" evidence="1">
    <location>
        <begin position="1"/>
        <end position="91"/>
    </location>
</feature>
<feature type="compositionally biased region" description="Basic and acidic residues" evidence="1">
    <location>
        <begin position="301"/>
        <end position="336"/>
    </location>
</feature>
<dbReference type="EMBL" id="ML994006">
    <property type="protein sequence ID" value="KAF2200764.1"/>
    <property type="molecule type" value="Genomic_DNA"/>
</dbReference>
<dbReference type="Proteomes" id="UP000799536">
    <property type="component" value="Unassembled WGS sequence"/>
</dbReference>
<dbReference type="PANTHER" id="PTHR42081">
    <property type="entry name" value="ZINC FINGER PROTEIN DHHC DOMAIN CONTAINING PROTEIN"/>
    <property type="match status" value="1"/>
</dbReference>
<feature type="compositionally biased region" description="Low complexity" evidence="1">
    <location>
        <begin position="284"/>
        <end position="296"/>
    </location>
</feature>
<organism evidence="3 4">
    <name type="scientific">Delitschia confertaspora ATCC 74209</name>
    <dbReference type="NCBI Taxonomy" id="1513339"/>
    <lineage>
        <taxon>Eukaryota</taxon>
        <taxon>Fungi</taxon>
        <taxon>Dikarya</taxon>
        <taxon>Ascomycota</taxon>
        <taxon>Pezizomycotina</taxon>
        <taxon>Dothideomycetes</taxon>
        <taxon>Pleosporomycetidae</taxon>
        <taxon>Pleosporales</taxon>
        <taxon>Delitschiaceae</taxon>
        <taxon>Delitschia</taxon>
    </lineage>
</organism>
<keyword evidence="4" id="KW-1185">Reference proteome</keyword>
<feature type="compositionally biased region" description="Basic and acidic residues" evidence="1">
    <location>
        <begin position="463"/>
        <end position="539"/>
    </location>
</feature>
<feature type="compositionally biased region" description="Basic and acidic residues" evidence="1">
    <location>
        <begin position="551"/>
        <end position="566"/>
    </location>
</feature>
<feature type="compositionally biased region" description="Basic and acidic residues" evidence="1">
    <location>
        <begin position="622"/>
        <end position="679"/>
    </location>
</feature>
<feature type="compositionally biased region" description="Basic and acidic residues" evidence="1">
    <location>
        <begin position="739"/>
        <end position="756"/>
    </location>
</feature>
<feature type="compositionally biased region" description="Basic and acidic residues" evidence="1">
    <location>
        <begin position="382"/>
        <end position="441"/>
    </location>
</feature>
<feature type="compositionally biased region" description="Basic and acidic residues" evidence="1">
    <location>
        <begin position="820"/>
        <end position="833"/>
    </location>
</feature>
<feature type="compositionally biased region" description="Basic residues" evidence="1">
    <location>
        <begin position="834"/>
        <end position="843"/>
    </location>
</feature>
<comment type="caution">
    <text evidence="3">The sequence shown here is derived from an EMBL/GenBank/DDBJ whole genome shotgun (WGS) entry which is preliminary data.</text>
</comment>
<reference evidence="3" key="1">
    <citation type="journal article" date="2020" name="Stud. Mycol.">
        <title>101 Dothideomycetes genomes: a test case for predicting lifestyles and emergence of pathogens.</title>
        <authorList>
            <person name="Haridas S."/>
            <person name="Albert R."/>
            <person name="Binder M."/>
            <person name="Bloem J."/>
            <person name="Labutti K."/>
            <person name="Salamov A."/>
            <person name="Andreopoulos B."/>
            <person name="Baker S."/>
            <person name="Barry K."/>
            <person name="Bills G."/>
            <person name="Bluhm B."/>
            <person name="Cannon C."/>
            <person name="Castanera R."/>
            <person name="Culley D."/>
            <person name="Daum C."/>
            <person name="Ezra D."/>
            <person name="Gonzalez J."/>
            <person name="Henrissat B."/>
            <person name="Kuo A."/>
            <person name="Liang C."/>
            <person name="Lipzen A."/>
            <person name="Lutzoni F."/>
            <person name="Magnuson J."/>
            <person name="Mondo S."/>
            <person name="Nolan M."/>
            <person name="Ohm R."/>
            <person name="Pangilinan J."/>
            <person name="Park H.-J."/>
            <person name="Ramirez L."/>
            <person name="Alfaro M."/>
            <person name="Sun H."/>
            <person name="Tritt A."/>
            <person name="Yoshinaga Y."/>
            <person name="Zwiers L.-H."/>
            <person name="Turgeon B."/>
            <person name="Goodwin S."/>
            <person name="Spatafora J."/>
            <person name="Crous P."/>
            <person name="Grigoriev I."/>
        </authorList>
    </citation>
    <scope>NUCLEOTIDE SEQUENCE</scope>
    <source>
        <strain evidence="3">ATCC 74209</strain>
    </source>
</reference>
<feature type="compositionally biased region" description="Basic and acidic residues" evidence="1">
    <location>
        <begin position="862"/>
        <end position="879"/>
    </location>
</feature>
<proteinExistence type="predicted"/>
<dbReference type="PANTHER" id="PTHR42081:SF1">
    <property type="entry name" value="ZINC FINGER PROTEIN DHHC DOMAIN CONTAINING PROTEIN"/>
    <property type="match status" value="1"/>
</dbReference>
<dbReference type="Pfam" id="PF26118">
    <property type="entry name" value="DUF8035"/>
    <property type="match status" value="1"/>
</dbReference>
<protein>
    <recommendedName>
        <fullName evidence="2">DUF8035 domain-containing protein</fullName>
    </recommendedName>
</protein>
<name>A0A9P4JP95_9PLEO</name>
<evidence type="ECO:0000256" key="1">
    <source>
        <dbReference type="SAM" id="MobiDB-lite"/>
    </source>
</evidence>
<sequence length="879" mass="102749">MGSRHYRSPSPRRFVNPARASTGTFPEPYHEAYYSNNSSPRNSGERIAGLAPPSHPIAPGHPASRSSHSSYSGRRRSNTLDAHDRSARDSPVIVPVQKMPIRNYLIYDTPKSLPGHPSGEPREATLITRAPRRDHKRIYSVDDNHSTRLIAEVEPLRHEDTKYGTATPSSGQRYHHHKPLVRTTDFDDEGYSYTDPASMYRDTEPAWRSRPRSGSIERGSRPSSMLMDKGPRTSNRELGPPPSTRGFDKINSGLMRNSSLRERPRSGSRDRYGDSASYRDEYYTPHSRSSSSTHHPTMVHQEPRRDVYSDDHDRRAREKESRRHRTDDRFEDREVTSRGFGIRTDDSKLRGDESLDRRPIWSPHETGRGSVDDYGSPFYPPDEPRREARMPDPRIPHERDAALYDDRSRDRDYDRARDRDYDRSRDRDYERRDREREDRGYVPRAVPVAAAGTVAGYGASEGIKSHDRHHDHDRNLDYDRDRDHEPERDRVREPDRDRARDRERDSERERERERDHDRGDRIKDHAYDRHPERIPDDRASPPTTSAYPSKGADRSKEVDRKDRDVRYEDEEPRRRRHHHGHSSDDSDHERSRRYVDRDPARESDSRKDSPRKPEATLDPDEEYRRRVQQEIERNSRAAREHDLDDPDKERELRRRHDERDRYPEERDKRRDSPGGERRPPPSSMVAEPSHSKSASVLNKGLVHEPDSLPPPTDEVPSKSLQIVTPPKDPPAPPKGILRKPTEKFPEHPEPIREGVAPHKSALKGKDIPPNARWTKIDRRLVNPEALEEAKERFEERLDCVIVLRVLTKAEIQKLADRTKEIRNTREDEYERRERRERRSHRRERGGEERDSDAGSNSDDDNYEKGKDQHVPRMIEDGRE</sequence>
<feature type="compositionally biased region" description="Basic and acidic residues" evidence="1">
    <location>
        <begin position="343"/>
        <end position="371"/>
    </location>
</feature>
<gene>
    <name evidence="3" type="ORF">GQ43DRAFT_449284</name>
</gene>
<dbReference type="OrthoDB" id="5418088at2759"/>
<evidence type="ECO:0000259" key="2">
    <source>
        <dbReference type="Pfam" id="PF26118"/>
    </source>
</evidence>
<dbReference type="InterPro" id="IPR058348">
    <property type="entry name" value="DUF8035"/>
</dbReference>
<dbReference type="AlphaFoldDB" id="A0A9P4JP95"/>
<feature type="compositionally biased region" description="Low complexity" evidence="1">
    <location>
        <begin position="442"/>
        <end position="458"/>
    </location>
</feature>
<accession>A0A9P4JP95</accession>
<feature type="domain" description="DUF8035" evidence="2">
    <location>
        <begin position="771"/>
        <end position="823"/>
    </location>
</feature>